<dbReference type="AlphaFoldDB" id="A0A3E5BI71"/>
<organism evidence="2 3">
    <name type="scientific">Bacteroides oleiciplenus</name>
    <dbReference type="NCBI Taxonomy" id="626931"/>
    <lineage>
        <taxon>Bacteria</taxon>
        <taxon>Pseudomonadati</taxon>
        <taxon>Bacteroidota</taxon>
        <taxon>Bacteroidia</taxon>
        <taxon>Bacteroidales</taxon>
        <taxon>Bacteroidaceae</taxon>
        <taxon>Bacteroides</taxon>
    </lineage>
</organism>
<name>A0A3E5BI71_9BACE</name>
<feature type="transmembrane region" description="Helical" evidence="1">
    <location>
        <begin position="12"/>
        <end position="31"/>
    </location>
</feature>
<proteinExistence type="predicted"/>
<dbReference type="Proteomes" id="UP000260983">
    <property type="component" value="Unassembled WGS sequence"/>
</dbReference>
<reference evidence="2 3" key="1">
    <citation type="submission" date="2018-08" db="EMBL/GenBank/DDBJ databases">
        <title>A genome reference for cultivated species of the human gut microbiota.</title>
        <authorList>
            <person name="Zou Y."/>
            <person name="Xue W."/>
            <person name="Luo G."/>
        </authorList>
    </citation>
    <scope>NUCLEOTIDE SEQUENCE [LARGE SCALE GENOMIC DNA]</scope>
    <source>
        <strain evidence="2 3">OM05-15BH</strain>
    </source>
</reference>
<dbReference type="EMBL" id="QSUL01000004">
    <property type="protein sequence ID" value="RGN37266.1"/>
    <property type="molecule type" value="Genomic_DNA"/>
</dbReference>
<evidence type="ECO:0000313" key="2">
    <source>
        <dbReference type="EMBL" id="RGN37266.1"/>
    </source>
</evidence>
<keyword evidence="1" id="KW-0812">Transmembrane</keyword>
<gene>
    <name evidence="2" type="ORF">DXB65_07105</name>
</gene>
<evidence type="ECO:0000313" key="3">
    <source>
        <dbReference type="Proteomes" id="UP000260983"/>
    </source>
</evidence>
<feature type="transmembrane region" description="Helical" evidence="1">
    <location>
        <begin position="37"/>
        <end position="55"/>
    </location>
</feature>
<protein>
    <submittedName>
        <fullName evidence="2">Uncharacterized protein</fullName>
    </submittedName>
</protein>
<keyword evidence="1" id="KW-1133">Transmembrane helix</keyword>
<keyword evidence="1" id="KW-0472">Membrane</keyword>
<sequence>MPEYKFIRSADAIILPICYILLFLDIFKNYINMIPEFYIISIRIVLLLGAITIIISNIKSYTKKHNCFHREKCIKDFLYLNSEIIIKKILA</sequence>
<evidence type="ECO:0000256" key="1">
    <source>
        <dbReference type="SAM" id="Phobius"/>
    </source>
</evidence>
<accession>A0A3E5BI71</accession>
<comment type="caution">
    <text evidence="2">The sequence shown here is derived from an EMBL/GenBank/DDBJ whole genome shotgun (WGS) entry which is preliminary data.</text>
</comment>